<dbReference type="RefSeq" id="XP_025510165.1">
    <property type="nucleotide sequence ID" value="XM_025661211.1"/>
</dbReference>
<proteinExistence type="predicted"/>
<reference evidence="1 2" key="1">
    <citation type="submission" date="2018-02" db="EMBL/GenBank/DDBJ databases">
        <title>The genomes of Aspergillus section Nigri reveals drivers in fungal speciation.</title>
        <authorList>
            <consortium name="DOE Joint Genome Institute"/>
            <person name="Vesth T.C."/>
            <person name="Nybo J."/>
            <person name="Theobald S."/>
            <person name="Brandl J."/>
            <person name="Frisvad J.C."/>
            <person name="Nielsen K.F."/>
            <person name="Lyhne E.K."/>
            <person name="Kogle M.E."/>
            <person name="Kuo A."/>
            <person name="Riley R."/>
            <person name="Clum A."/>
            <person name="Nolan M."/>
            <person name="Lipzen A."/>
            <person name="Salamov A."/>
            <person name="Henrissat B."/>
            <person name="Wiebenga A."/>
            <person name="De vries R.P."/>
            <person name="Grigoriev I.V."/>
            <person name="Mortensen U.H."/>
            <person name="Andersen M.R."/>
            <person name="Baker S.E."/>
        </authorList>
    </citation>
    <scope>NUCLEOTIDE SEQUENCE [LARGE SCALE GENOMIC DNA]</scope>
    <source>
        <strain evidence="1 2">CBS 112811</strain>
    </source>
</reference>
<sequence length="72" mass="7852">MMGQGFCLWGLGNREPEAALSGTQRVLFSCGVWILSGSPPSLRQNCRFQSDRAEPYHDRASVSPGVGVTWPV</sequence>
<protein>
    <submittedName>
        <fullName evidence="1">Uncharacterized protein</fullName>
    </submittedName>
</protein>
<name>A0A8G1QR20_9EURO</name>
<dbReference type="Proteomes" id="UP000249526">
    <property type="component" value="Unassembled WGS sequence"/>
</dbReference>
<gene>
    <name evidence="1" type="ORF">BO85DRAFT_454142</name>
</gene>
<organism evidence="1 2">
    <name type="scientific">Aspergillus piperis CBS 112811</name>
    <dbReference type="NCBI Taxonomy" id="1448313"/>
    <lineage>
        <taxon>Eukaryota</taxon>
        <taxon>Fungi</taxon>
        <taxon>Dikarya</taxon>
        <taxon>Ascomycota</taxon>
        <taxon>Pezizomycotina</taxon>
        <taxon>Eurotiomycetes</taxon>
        <taxon>Eurotiomycetidae</taxon>
        <taxon>Eurotiales</taxon>
        <taxon>Aspergillaceae</taxon>
        <taxon>Aspergillus</taxon>
        <taxon>Aspergillus subgen. Circumdati</taxon>
    </lineage>
</organism>
<evidence type="ECO:0000313" key="2">
    <source>
        <dbReference type="Proteomes" id="UP000249526"/>
    </source>
</evidence>
<evidence type="ECO:0000313" key="1">
    <source>
        <dbReference type="EMBL" id="RAH52243.1"/>
    </source>
</evidence>
<dbReference type="GeneID" id="37164613"/>
<accession>A0A8G1QR20</accession>
<keyword evidence="2" id="KW-1185">Reference proteome</keyword>
<dbReference type="AlphaFoldDB" id="A0A8G1QR20"/>
<dbReference type="EMBL" id="KZ825086">
    <property type="protein sequence ID" value="RAH52243.1"/>
    <property type="molecule type" value="Genomic_DNA"/>
</dbReference>